<dbReference type="Proteomes" id="UP001058074">
    <property type="component" value="Unassembled WGS sequence"/>
</dbReference>
<accession>A0ACB5RCR4</accession>
<evidence type="ECO:0000313" key="2">
    <source>
        <dbReference type="Proteomes" id="UP001058074"/>
    </source>
</evidence>
<protein>
    <submittedName>
        <fullName evidence="1">Uncharacterized protein</fullName>
    </submittedName>
</protein>
<evidence type="ECO:0000313" key="1">
    <source>
        <dbReference type="EMBL" id="GKX66541.1"/>
    </source>
</evidence>
<dbReference type="EMBL" id="BROD01000001">
    <property type="protein sequence ID" value="GKX66541.1"/>
    <property type="molecule type" value="Genomic_DNA"/>
</dbReference>
<organism evidence="1 2">
    <name type="scientific">Inconstantimicrobium mannanitabidum</name>
    <dbReference type="NCBI Taxonomy" id="1604901"/>
    <lineage>
        <taxon>Bacteria</taxon>
        <taxon>Bacillati</taxon>
        <taxon>Bacillota</taxon>
        <taxon>Clostridia</taxon>
        <taxon>Eubacteriales</taxon>
        <taxon>Clostridiaceae</taxon>
        <taxon>Inconstantimicrobium</taxon>
    </lineage>
</organism>
<reference evidence="1" key="1">
    <citation type="journal article" date="2025" name="Int. J. Syst. Evol. Microbiol.">
        <title>Inconstantimicrobium mannanitabidum sp. nov., a novel member of the family Clostridiaceae isolated from anoxic soil under the treatment of reductive soil disinfestation.</title>
        <authorList>
            <person name="Ueki A."/>
            <person name="Tonouchi A."/>
            <person name="Honma S."/>
            <person name="Kaku N."/>
            <person name="Ueki K."/>
        </authorList>
    </citation>
    <scope>NUCLEOTIDE SEQUENCE</scope>
    <source>
        <strain evidence="1">TW13</strain>
    </source>
</reference>
<name>A0ACB5RCR4_9CLOT</name>
<keyword evidence="2" id="KW-1185">Reference proteome</keyword>
<proteinExistence type="predicted"/>
<comment type="caution">
    <text evidence="1">The sequence shown here is derived from an EMBL/GenBank/DDBJ whole genome shotgun (WGS) entry which is preliminary data.</text>
</comment>
<gene>
    <name evidence="1" type="ORF">rsdtw13_17990</name>
</gene>
<sequence>MLSYLEKYKKARLKYSIVIPSILFSSMFLFLIISFILLQADTSNINDYTGFAIFSLCMVVFIVGKVIYNSKAIKIDPYELLEKGDTKGIKFYISLSCVTLISVGECLRNISLYKIKSYPAEMKRIIIAFMSLGIVFIGLMIIINSLLLKRDITKFKNIIKSLSETEEKALKEEVITLKDYEGFKFTTNFLIRFIPNQCTAIDYNDIFKTSVKYYSGGRNYSSYYTIKIYDKNSKFLGNFGIPCGRRKNVESNLVTFLANLKLKCSNVLFEFDSDSSYYKINESQIDSEYKKLKGGDREDCISVNRGKKKVKK</sequence>